<organism evidence="2 3">
    <name type="scientific">Xylocopa violacea</name>
    <name type="common">Violet carpenter bee</name>
    <name type="synonym">Apis violacea</name>
    <dbReference type="NCBI Taxonomy" id="135666"/>
    <lineage>
        <taxon>Eukaryota</taxon>
        <taxon>Metazoa</taxon>
        <taxon>Ecdysozoa</taxon>
        <taxon>Arthropoda</taxon>
        <taxon>Hexapoda</taxon>
        <taxon>Insecta</taxon>
        <taxon>Pterygota</taxon>
        <taxon>Neoptera</taxon>
        <taxon>Endopterygota</taxon>
        <taxon>Hymenoptera</taxon>
        <taxon>Apocrita</taxon>
        <taxon>Aculeata</taxon>
        <taxon>Apoidea</taxon>
        <taxon>Anthophila</taxon>
        <taxon>Apidae</taxon>
        <taxon>Xylocopa</taxon>
        <taxon>Xylocopa</taxon>
    </lineage>
</organism>
<protein>
    <submittedName>
        <fullName evidence="2">Uncharacterized protein</fullName>
    </submittedName>
</protein>
<proteinExistence type="predicted"/>
<evidence type="ECO:0000256" key="1">
    <source>
        <dbReference type="SAM" id="Phobius"/>
    </source>
</evidence>
<reference evidence="2 3" key="1">
    <citation type="submission" date="2024-08" db="EMBL/GenBank/DDBJ databases">
        <authorList>
            <person name="Will J Nash"/>
            <person name="Angela Man"/>
            <person name="Seanna McTaggart"/>
            <person name="Kendall Baker"/>
            <person name="Tom Barker"/>
            <person name="Leah Catchpole"/>
            <person name="Alex Durrant"/>
            <person name="Karim Gharbi"/>
            <person name="Naomi Irish"/>
            <person name="Gemy Kaithakottil"/>
            <person name="Debby Ku"/>
            <person name="Aaliyah Providence"/>
            <person name="Felix Shaw"/>
            <person name="David Swarbreck"/>
            <person name="Chris Watkins"/>
            <person name="Ann M. McCartney"/>
            <person name="Giulio Formenti"/>
            <person name="Alice Mouton"/>
            <person name="Noel Vella"/>
            <person name="Bjorn M von Reumont"/>
            <person name="Adriana Vella"/>
            <person name="Wilfried Haerty"/>
        </authorList>
    </citation>
    <scope>NUCLEOTIDE SEQUENCE [LARGE SCALE GENOMIC DNA]</scope>
</reference>
<dbReference type="EMBL" id="CAXAJV020001280">
    <property type="protein sequence ID" value="CAL7933104.1"/>
    <property type="molecule type" value="Genomic_DNA"/>
</dbReference>
<keyword evidence="1" id="KW-1133">Transmembrane helix</keyword>
<feature type="transmembrane region" description="Helical" evidence="1">
    <location>
        <begin position="25"/>
        <end position="43"/>
    </location>
</feature>
<dbReference type="Proteomes" id="UP001642520">
    <property type="component" value="Unassembled WGS sequence"/>
</dbReference>
<evidence type="ECO:0000313" key="2">
    <source>
        <dbReference type="EMBL" id="CAL7933104.1"/>
    </source>
</evidence>
<accession>A0ABP1MZM1</accession>
<keyword evidence="3" id="KW-1185">Reference proteome</keyword>
<name>A0ABP1MZM1_XYLVO</name>
<keyword evidence="1" id="KW-0472">Membrane</keyword>
<keyword evidence="1" id="KW-0812">Transmembrane</keyword>
<sequence length="119" mass="13868">MGNVALSLHNFGSQVNKWSLEKKLLIWRTLAMFACLIGTAVYIRPLEPYLEVPFFGILVPTFITGYILVHSSDILLLMMKKEYIFLVRNVLRLNWRDWESSLWRLPAPEVDLLDNRQCG</sequence>
<feature type="transmembrane region" description="Helical" evidence="1">
    <location>
        <begin position="55"/>
        <end position="78"/>
    </location>
</feature>
<evidence type="ECO:0000313" key="3">
    <source>
        <dbReference type="Proteomes" id="UP001642520"/>
    </source>
</evidence>
<gene>
    <name evidence="2" type="ORF">XYLVIOL_LOCUS300</name>
</gene>
<comment type="caution">
    <text evidence="2">The sequence shown here is derived from an EMBL/GenBank/DDBJ whole genome shotgun (WGS) entry which is preliminary data.</text>
</comment>